<dbReference type="GO" id="GO:0019068">
    <property type="term" value="P:virion assembly"/>
    <property type="evidence" value="ECO:0007669"/>
    <property type="project" value="InterPro"/>
</dbReference>
<proteinExistence type="predicted"/>
<gene>
    <name evidence="2" type="ORF">FHP91_13685</name>
</gene>
<dbReference type="AlphaFoldDB" id="A0A557QLS5"/>
<dbReference type="Proteomes" id="UP000319502">
    <property type="component" value="Unassembled WGS sequence"/>
</dbReference>
<organism evidence="2 3">
    <name type="scientific">Denitromonas halophila</name>
    <dbReference type="NCBI Taxonomy" id="1629404"/>
    <lineage>
        <taxon>Bacteria</taxon>
        <taxon>Pseudomonadati</taxon>
        <taxon>Pseudomonadota</taxon>
        <taxon>Betaproteobacteria</taxon>
        <taxon>Rhodocyclales</taxon>
        <taxon>Zoogloeaceae</taxon>
        <taxon>Denitromonas</taxon>
    </lineage>
</organism>
<dbReference type="OrthoDB" id="622132at2"/>
<protein>
    <submittedName>
        <fullName evidence="2">Phage portal protein</fullName>
    </submittedName>
</protein>
<feature type="compositionally biased region" description="Basic and acidic residues" evidence="1">
    <location>
        <begin position="492"/>
        <end position="516"/>
    </location>
</feature>
<dbReference type="EMBL" id="VMNK01000014">
    <property type="protein sequence ID" value="TVO53844.1"/>
    <property type="molecule type" value="Genomic_DNA"/>
</dbReference>
<comment type="caution">
    <text evidence="2">The sequence shown here is derived from an EMBL/GenBank/DDBJ whole genome shotgun (WGS) entry which is preliminary data.</text>
</comment>
<reference evidence="2 3" key="1">
    <citation type="submission" date="2019-07" db="EMBL/GenBank/DDBJ databases">
        <title>The pathways for chlorine oxyanion respiration interact through the shared metabolite chlorate.</title>
        <authorList>
            <person name="Barnum T.P."/>
            <person name="Cheng Y."/>
            <person name="Hill K.A."/>
            <person name="Lucas L.N."/>
            <person name="Carlson H.K."/>
            <person name="Coates J.D."/>
        </authorList>
    </citation>
    <scope>NUCLEOTIDE SEQUENCE [LARGE SCALE GENOMIC DNA]</scope>
    <source>
        <strain evidence="2 3">SFB-3</strain>
    </source>
</reference>
<dbReference type="RefSeq" id="WP_144310133.1">
    <property type="nucleotide sequence ID" value="NZ_VMNK01000014.1"/>
</dbReference>
<dbReference type="InterPro" id="IPR006429">
    <property type="entry name" value="Phage_lambda_portal"/>
</dbReference>
<evidence type="ECO:0000313" key="3">
    <source>
        <dbReference type="Proteomes" id="UP000319502"/>
    </source>
</evidence>
<evidence type="ECO:0000313" key="2">
    <source>
        <dbReference type="EMBL" id="TVO53844.1"/>
    </source>
</evidence>
<accession>A0A557QLS5</accession>
<feature type="region of interest" description="Disordered" evidence="1">
    <location>
        <begin position="492"/>
        <end position="531"/>
    </location>
</feature>
<dbReference type="Pfam" id="PF05136">
    <property type="entry name" value="Phage_portal_2"/>
    <property type="match status" value="1"/>
</dbReference>
<dbReference type="GO" id="GO:0005198">
    <property type="term" value="F:structural molecule activity"/>
    <property type="evidence" value="ECO:0007669"/>
    <property type="project" value="InterPro"/>
</dbReference>
<dbReference type="NCBIfam" id="TIGR01539">
    <property type="entry name" value="portal_lambda"/>
    <property type="match status" value="1"/>
</dbReference>
<evidence type="ECO:0000256" key="1">
    <source>
        <dbReference type="SAM" id="MobiDB-lite"/>
    </source>
</evidence>
<sequence>MSRRPQTFGLAQATQGNWLDRAISSVSPQWGAKRMHARMSMSVAGSYHGADRSRRAMAGWGARVLDADAATMPGLDALRAASSSLIQNSPIASGAIATNVLNVVGTGLALNSRIHAAVLGMTDDAAKAWQDTTEREFKLFAESRDIDAGRKLNFYRLQSLAFRSTLEVGDTLVLTPSIARPGRPYRLCVQLVEGHRVCNPANQRDRAGLVGGVEIGAYGEAIAYQVAARHPGSRFYGAANTWARVPATSANGRRNAWLMGDPKRIGQTRTPPWLSEVIEPLKQLERYTEAELMAAVISGMFTVFIKSEPGTGPDDMLPGAASADDGGWNGQLGNGTAVGLAEGESIETANPGRPNSQFDPFVQSIIHQIGAVLQIPHEVLIKKYQSSYSASKAAMLDAWRFFRERRAWLVGEFCQPIFEMWLDEAVASGRISAPGYFSDPVRRMAYRGAEWVGDGMGTIDPLKDVNAAKGRIDIGISTVAAESLLHDGQSWEDKHRQRVREHAARKEAGLIVEKEPAPTAPQPVDEAGNGD</sequence>
<name>A0A557QLS5_9RHOO</name>
<keyword evidence="3" id="KW-1185">Reference proteome</keyword>